<dbReference type="GO" id="GO:0016020">
    <property type="term" value="C:membrane"/>
    <property type="evidence" value="ECO:0007669"/>
    <property type="project" value="UniProtKB-SubCell"/>
</dbReference>
<dbReference type="Proteomes" id="UP001558652">
    <property type="component" value="Unassembled WGS sequence"/>
</dbReference>
<dbReference type="EMBL" id="JBFDAA010000012">
    <property type="protein sequence ID" value="KAL1123605.1"/>
    <property type="molecule type" value="Genomic_DNA"/>
</dbReference>
<dbReference type="Pfam" id="PF00028">
    <property type="entry name" value="Cadherin"/>
    <property type="match status" value="1"/>
</dbReference>
<evidence type="ECO:0000256" key="2">
    <source>
        <dbReference type="ARBA" id="ARBA00022737"/>
    </source>
</evidence>
<reference evidence="7 8" key="1">
    <citation type="submission" date="2024-07" db="EMBL/GenBank/DDBJ databases">
        <title>Chromosome-level genome assembly of the water stick insect Ranatra chinensis (Heteroptera: Nepidae).</title>
        <authorList>
            <person name="Liu X."/>
        </authorList>
    </citation>
    <scope>NUCLEOTIDE SEQUENCE [LARGE SCALE GENOMIC DNA]</scope>
    <source>
        <strain evidence="7">Cailab_2021Rc</strain>
        <tissue evidence="7">Muscle</tissue>
    </source>
</reference>
<keyword evidence="2" id="KW-0677">Repeat</keyword>
<keyword evidence="8" id="KW-1185">Reference proteome</keyword>
<dbReference type="Gene3D" id="2.60.40.60">
    <property type="entry name" value="Cadherins"/>
    <property type="match status" value="1"/>
</dbReference>
<evidence type="ECO:0000256" key="4">
    <source>
        <dbReference type="ARBA" id="ARBA00023136"/>
    </source>
</evidence>
<dbReference type="PANTHER" id="PTHR24027">
    <property type="entry name" value="CADHERIN-23"/>
    <property type="match status" value="1"/>
</dbReference>
<name>A0ABD0Y8A1_9HEMI</name>
<dbReference type="InterPro" id="IPR002126">
    <property type="entry name" value="Cadherin-like_dom"/>
</dbReference>
<keyword evidence="4" id="KW-0472">Membrane</keyword>
<feature type="domain" description="Cadherin" evidence="6">
    <location>
        <begin position="4"/>
        <end position="89"/>
    </location>
</feature>
<dbReference type="CDD" id="cd11304">
    <property type="entry name" value="Cadherin_repeat"/>
    <property type="match status" value="1"/>
</dbReference>
<dbReference type="GO" id="GO:0005509">
    <property type="term" value="F:calcium ion binding"/>
    <property type="evidence" value="ECO:0007669"/>
    <property type="project" value="UniProtKB-UniRule"/>
</dbReference>
<proteinExistence type="predicted"/>
<dbReference type="SUPFAM" id="SSF49313">
    <property type="entry name" value="Cadherin-like"/>
    <property type="match status" value="1"/>
</dbReference>
<evidence type="ECO:0000259" key="6">
    <source>
        <dbReference type="PROSITE" id="PS50268"/>
    </source>
</evidence>
<dbReference type="AlphaFoldDB" id="A0ABD0Y8A1"/>
<dbReference type="PROSITE" id="PS50268">
    <property type="entry name" value="CADHERIN_2"/>
    <property type="match status" value="1"/>
</dbReference>
<keyword evidence="3 5" id="KW-0106">Calcium</keyword>
<dbReference type="InterPro" id="IPR039808">
    <property type="entry name" value="Cadherin"/>
</dbReference>
<gene>
    <name evidence="7" type="ORF">AAG570_002681</name>
</gene>
<evidence type="ECO:0000313" key="8">
    <source>
        <dbReference type="Proteomes" id="UP001558652"/>
    </source>
</evidence>
<comment type="caution">
    <text evidence="7">The sequence shown here is derived from an EMBL/GenBank/DDBJ whole genome shotgun (WGS) entry which is preliminary data.</text>
</comment>
<accession>A0ABD0Y8A1</accession>
<protein>
    <recommendedName>
        <fullName evidence="6">Cadherin domain-containing protein</fullName>
    </recommendedName>
</protein>
<dbReference type="PANTHER" id="PTHR24027:SF438">
    <property type="entry name" value="CADHERIN 23"/>
    <property type="match status" value="1"/>
</dbReference>
<organism evidence="7 8">
    <name type="scientific">Ranatra chinensis</name>
    <dbReference type="NCBI Taxonomy" id="642074"/>
    <lineage>
        <taxon>Eukaryota</taxon>
        <taxon>Metazoa</taxon>
        <taxon>Ecdysozoa</taxon>
        <taxon>Arthropoda</taxon>
        <taxon>Hexapoda</taxon>
        <taxon>Insecta</taxon>
        <taxon>Pterygota</taxon>
        <taxon>Neoptera</taxon>
        <taxon>Paraneoptera</taxon>
        <taxon>Hemiptera</taxon>
        <taxon>Heteroptera</taxon>
        <taxon>Panheteroptera</taxon>
        <taxon>Nepomorpha</taxon>
        <taxon>Nepidae</taxon>
        <taxon>Ranatrinae</taxon>
        <taxon>Ranatra</taxon>
    </lineage>
</organism>
<comment type="subcellular location">
    <subcellularLocation>
        <location evidence="1">Membrane</location>
    </subcellularLocation>
</comment>
<evidence type="ECO:0000256" key="3">
    <source>
        <dbReference type="ARBA" id="ARBA00022837"/>
    </source>
</evidence>
<evidence type="ECO:0000313" key="7">
    <source>
        <dbReference type="EMBL" id="KAL1123605.1"/>
    </source>
</evidence>
<evidence type="ECO:0000256" key="1">
    <source>
        <dbReference type="ARBA" id="ARBA00004370"/>
    </source>
</evidence>
<sequence>MQLTPVGTTVFQGVKAVDSDAGANGLVEYRVVENPGDVERQEAHPGRTPTVADGAGHFAINLPHQGHVTLVTPLDYEKVQRYLVTIVATVSTTFKLSRHT</sequence>
<dbReference type="InterPro" id="IPR015919">
    <property type="entry name" value="Cadherin-like_sf"/>
</dbReference>
<evidence type="ECO:0000256" key="5">
    <source>
        <dbReference type="PROSITE-ProRule" id="PRU00043"/>
    </source>
</evidence>